<proteinExistence type="predicted"/>
<dbReference type="AlphaFoldDB" id="A0AAV8YKI2"/>
<evidence type="ECO:0000256" key="2">
    <source>
        <dbReference type="ARBA" id="ARBA00023125"/>
    </source>
</evidence>
<dbReference type="InterPro" id="IPR050863">
    <property type="entry name" value="CenT-Element_Derived"/>
</dbReference>
<dbReference type="EMBL" id="JAPWTK010000070">
    <property type="protein sequence ID" value="KAJ8952332.1"/>
    <property type="molecule type" value="Genomic_DNA"/>
</dbReference>
<evidence type="ECO:0000313" key="6">
    <source>
        <dbReference type="Proteomes" id="UP001162162"/>
    </source>
</evidence>
<organism evidence="5 6">
    <name type="scientific">Aromia moschata</name>
    <dbReference type="NCBI Taxonomy" id="1265417"/>
    <lineage>
        <taxon>Eukaryota</taxon>
        <taxon>Metazoa</taxon>
        <taxon>Ecdysozoa</taxon>
        <taxon>Arthropoda</taxon>
        <taxon>Hexapoda</taxon>
        <taxon>Insecta</taxon>
        <taxon>Pterygota</taxon>
        <taxon>Neoptera</taxon>
        <taxon>Endopterygota</taxon>
        <taxon>Coleoptera</taxon>
        <taxon>Polyphaga</taxon>
        <taxon>Cucujiformia</taxon>
        <taxon>Chrysomeloidea</taxon>
        <taxon>Cerambycidae</taxon>
        <taxon>Cerambycinae</taxon>
        <taxon>Callichromatini</taxon>
        <taxon>Aromia</taxon>
    </lineage>
</organism>
<dbReference type="Pfam" id="PF04218">
    <property type="entry name" value="CENP-B_N"/>
    <property type="match status" value="1"/>
</dbReference>
<dbReference type="GO" id="GO:0003677">
    <property type="term" value="F:DNA binding"/>
    <property type="evidence" value="ECO:0007669"/>
    <property type="project" value="UniProtKB-KW"/>
</dbReference>
<evidence type="ECO:0000313" key="5">
    <source>
        <dbReference type="EMBL" id="KAJ8952332.1"/>
    </source>
</evidence>
<dbReference type="Pfam" id="PF03221">
    <property type="entry name" value="HTH_Tnp_Tc5"/>
    <property type="match status" value="1"/>
</dbReference>
<dbReference type="SUPFAM" id="SSF46689">
    <property type="entry name" value="Homeodomain-like"/>
    <property type="match status" value="1"/>
</dbReference>
<dbReference type="PANTHER" id="PTHR19303">
    <property type="entry name" value="TRANSPOSON"/>
    <property type="match status" value="1"/>
</dbReference>
<reference evidence="5" key="1">
    <citation type="journal article" date="2023" name="Insect Mol. Biol.">
        <title>Genome sequencing provides insights into the evolution of gene families encoding plant cell wall-degrading enzymes in longhorned beetles.</title>
        <authorList>
            <person name="Shin N.R."/>
            <person name="Okamura Y."/>
            <person name="Kirsch R."/>
            <person name="Pauchet Y."/>
        </authorList>
    </citation>
    <scope>NUCLEOTIDE SEQUENCE</scope>
    <source>
        <strain evidence="5">AMC_N1</strain>
    </source>
</reference>
<feature type="domain" description="HTH CENPB-type" evidence="4">
    <location>
        <begin position="43"/>
        <end position="117"/>
    </location>
</feature>
<feature type="non-terminal residue" evidence="5">
    <location>
        <position position="1"/>
    </location>
</feature>
<dbReference type="GO" id="GO:0005634">
    <property type="term" value="C:nucleus"/>
    <property type="evidence" value="ECO:0007669"/>
    <property type="project" value="UniProtKB-SubCell"/>
</dbReference>
<comment type="caution">
    <text evidence="5">The sequence shown here is derived from an EMBL/GenBank/DDBJ whole genome shotgun (WGS) entry which is preliminary data.</text>
</comment>
<keyword evidence="2" id="KW-0238">DNA-binding</keyword>
<evidence type="ECO:0000256" key="3">
    <source>
        <dbReference type="ARBA" id="ARBA00023242"/>
    </source>
</evidence>
<evidence type="ECO:0000259" key="4">
    <source>
        <dbReference type="PROSITE" id="PS51253"/>
    </source>
</evidence>
<dbReference type="SMART" id="SM00674">
    <property type="entry name" value="CENPB"/>
    <property type="match status" value="1"/>
</dbReference>
<sequence length="179" mass="20345">TRTGNLKKASVAELAKTYNIGKQTVRDIVKKKSELQSFVAKSDCANAISDRKSLKGSTFREWFLQKMKRSEGVPISGSMCTRQAQKFHEQLKIKGNFSASSGWQYRFKKHHGIRQLAIQGEKLSADDVAMVEFCYDLENLITENDLKLEQVYNGDETRLYWKSMPKRTLAARSENSALG</sequence>
<dbReference type="Proteomes" id="UP001162162">
    <property type="component" value="Unassembled WGS sequence"/>
</dbReference>
<dbReference type="InterPro" id="IPR006600">
    <property type="entry name" value="HTH_CenpB_DNA-bd_dom"/>
</dbReference>
<keyword evidence="3" id="KW-0539">Nucleus</keyword>
<name>A0AAV8YKI2_9CUCU</name>
<keyword evidence="6" id="KW-1185">Reference proteome</keyword>
<protein>
    <recommendedName>
        <fullName evidence="4">HTH CENPB-type domain-containing protein</fullName>
    </recommendedName>
</protein>
<dbReference type="Gene3D" id="1.10.10.60">
    <property type="entry name" value="Homeodomain-like"/>
    <property type="match status" value="1"/>
</dbReference>
<accession>A0AAV8YKI2</accession>
<dbReference type="PROSITE" id="PS51253">
    <property type="entry name" value="HTH_CENPB"/>
    <property type="match status" value="1"/>
</dbReference>
<dbReference type="InterPro" id="IPR007889">
    <property type="entry name" value="HTH_Psq"/>
</dbReference>
<evidence type="ECO:0000256" key="1">
    <source>
        <dbReference type="ARBA" id="ARBA00004123"/>
    </source>
</evidence>
<dbReference type="InterPro" id="IPR009057">
    <property type="entry name" value="Homeodomain-like_sf"/>
</dbReference>
<comment type="subcellular location">
    <subcellularLocation>
        <location evidence="1">Nucleus</location>
    </subcellularLocation>
</comment>
<gene>
    <name evidence="5" type="ORF">NQ318_017226</name>
</gene>
<dbReference type="PANTHER" id="PTHR19303:SF16">
    <property type="entry name" value="JERKY PROTEIN HOMOLOG-LIKE"/>
    <property type="match status" value="1"/>
</dbReference>